<comment type="caution">
    <text evidence="1">The sequence shown here is derived from an EMBL/GenBank/DDBJ whole genome shotgun (WGS) entry which is preliminary data.</text>
</comment>
<evidence type="ECO:0000313" key="2">
    <source>
        <dbReference type="Proteomes" id="UP000321083"/>
    </source>
</evidence>
<dbReference type="Proteomes" id="UP000321083">
    <property type="component" value="Unassembled WGS sequence"/>
</dbReference>
<protein>
    <submittedName>
        <fullName evidence="1">Uncharacterized protein</fullName>
    </submittedName>
</protein>
<name>A0A5C6M7R3_9PLAN</name>
<dbReference type="AlphaFoldDB" id="A0A5C6M7R3"/>
<reference evidence="1 2" key="1">
    <citation type="submission" date="2019-08" db="EMBL/GenBank/DDBJ databases">
        <title>100 year-old enigma solved: identification of Planctomyces bekefii, the type genus and species of the phylum Planctomycetes.</title>
        <authorList>
            <person name="Svetlana D.N."/>
            <person name="Overmann J."/>
        </authorList>
    </citation>
    <scope>NUCLEOTIDE SEQUENCE [LARGE SCALE GENOMIC DNA]</scope>
    <source>
        <strain evidence="1">Phe10_nw2017</strain>
    </source>
</reference>
<proteinExistence type="predicted"/>
<keyword evidence="2" id="KW-1185">Reference proteome</keyword>
<gene>
    <name evidence="1" type="ORF">E3A20_07370</name>
</gene>
<evidence type="ECO:0000313" key="1">
    <source>
        <dbReference type="EMBL" id="TWW10209.1"/>
    </source>
</evidence>
<feature type="non-terminal residue" evidence="1">
    <location>
        <position position="90"/>
    </location>
</feature>
<dbReference type="EMBL" id="SRHE01000103">
    <property type="protein sequence ID" value="TWW10209.1"/>
    <property type="molecule type" value="Genomic_DNA"/>
</dbReference>
<organism evidence="1 2">
    <name type="scientific">Planctomyces bekefii</name>
    <dbReference type="NCBI Taxonomy" id="1653850"/>
    <lineage>
        <taxon>Bacteria</taxon>
        <taxon>Pseudomonadati</taxon>
        <taxon>Planctomycetota</taxon>
        <taxon>Planctomycetia</taxon>
        <taxon>Planctomycetales</taxon>
        <taxon>Planctomycetaceae</taxon>
        <taxon>Planctomyces</taxon>
    </lineage>
</organism>
<reference evidence="1 2" key="2">
    <citation type="submission" date="2019-08" db="EMBL/GenBank/DDBJ databases">
        <authorList>
            <person name="Henke P."/>
        </authorList>
    </citation>
    <scope>NUCLEOTIDE SEQUENCE [LARGE SCALE GENOMIC DNA]</scope>
    <source>
        <strain evidence="1">Phe10_nw2017</strain>
    </source>
</reference>
<sequence length="90" mass="9508">MKLSILAALLISLVNDPEVPEVTITDSGKSGATVVVVINADQNDAAESAFRQLRSWPLQHGRLICAAGTASAENSQKHTAAERLRELLAG</sequence>
<accession>A0A5C6M7R3</accession>